<dbReference type="PROSITE" id="PS00181">
    <property type="entry name" value="GLNA_ATP"/>
    <property type="match status" value="1"/>
</dbReference>
<sequence length="712" mass="79915">MSFSKRYLTINAIAENKAKEYAKAEKATLEHYGEDVFNAKAIREYLPKKSAEKLLNTINNRALLDPEIAADVAHGMKQWAIERGATHFTHWFQPLTGSTAEKHDSFLDIEGENAIFAFSAKNLIVGEPDASSFPSGGLRRTFEARGYTAWDPTSPAFIKRHTNGATLCIPTAFCSYTGEALDKKTPLLRSIQCLSLSTQRLMKCFGLKEEKVTITLGAEQEYFLIDKRFYLHRSDLLQTGRTLFGATPPKHQQLEDHYFGSIHQRVLYFMNEVEHELWRLGVPAKTRHNEVAPGQFELAPMFEDLNLAVDHNMLIMDTLRLIADRHGFVCLLHEKPFAGVNGSGKHNNWSINYGDINLLNPGNNPQQNAVFLTVLSGIIRAVDSHADMLRATVAHAGNDHRLGANEAPPAIISIYLGDQLNEVIENIEKGENNSKHKAGVMQIGVDTLPNLPKDATDRNRTSPFAFTGNKFEFRAPGSSQSCSGLMTVLNTIVADSFDYISEQLESHIGNEEAFNNALQKVLKDIIKTHKRVIFNGDGYTDEWKDEAARRGLPNAVNTMDALRSLVNDKNINLFGKYGVYSKKELQSRFEVFLEEYHRKIRIEGEVALNIVRNNILPAVIEEFKTELSAVKSATDAGITVGVDALKRNVELLGKGLEDLTEKTEKMEKAVTGLHEEILEAMAELREVVDRLEKIVSDTLWPLPKYREMLFIK</sequence>
<keyword evidence="7" id="KW-1185">Reference proteome</keyword>
<reference evidence="6" key="3">
    <citation type="submission" date="2022-06" db="EMBL/GenBank/DDBJ databases">
        <title>Resources to Facilitate Use of the Altered Schaedler Flora (ASF) Mouse Model to Study Microbiome Function.</title>
        <authorList>
            <person name="Proctor A."/>
            <person name="Parvinroo S."/>
            <person name="Richie T."/>
            <person name="Jia X."/>
            <person name="Lee S.T.M."/>
            <person name="Karp P.D."/>
            <person name="Paley S."/>
            <person name="Kostic A.D."/>
            <person name="Pierre J.F."/>
            <person name="Wannemuehler M.J."/>
            <person name="Phillips G.J."/>
        </authorList>
    </citation>
    <scope>NUCLEOTIDE SEQUENCE</scope>
    <source>
        <strain evidence="6">ASF457</strain>
    </source>
</reference>
<feature type="domain" description="GS beta-grasp" evidence="4">
    <location>
        <begin position="86"/>
        <end position="178"/>
    </location>
</feature>
<evidence type="ECO:0000313" key="7">
    <source>
        <dbReference type="Proteomes" id="UP000017429"/>
    </source>
</evidence>
<evidence type="ECO:0000259" key="5">
    <source>
        <dbReference type="PROSITE" id="PS51987"/>
    </source>
</evidence>
<reference evidence="6" key="2">
    <citation type="submission" date="2022-05" db="EMBL/GenBank/DDBJ databases">
        <authorList>
            <person name="Proctor A.L."/>
            <person name="Phillips G.J."/>
            <person name="Wannemuehler M.J."/>
        </authorList>
    </citation>
    <scope>NUCLEOTIDE SEQUENCE</scope>
    <source>
        <strain evidence="6">ASF457</strain>
    </source>
</reference>
<name>A0AA97LME9_9BACT</name>
<protein>
    <submittedName>
        <fullName evidence="6">Glutamine synthetase</fullName>
        <ecNumber evidence="6">6.3.1.2</ecNumber>
    </submittedName>
</protein>
<dbReference type="PANTHER" id="PTHR42974:SF1">
    <property type="entry name" value="TYPE-3 GLUTAMINE SYNTHETASE"/>
    <property type="match status" value="1"/>
</dbReference>
<evidence type="ECO:0000313" key="6">
    <source>
        <dbReference type="EMBL" id="USF23078.1"/>
    </source>
</evidence>
<dbReference type="PROSITE" id="PS51987">
    <property type="entry name" value="GS_CATALYTIC"/>
    <property type="match status" value="1"/>
</dbReference>
<dbReference type="InterPro" id="IPR008146">
    <property type="entry name" value="Gln_synth_cat_dom"/>
</dbReference>
<reference evidence="6" key="1">
    <citation type="journal article" date="2014" name="Genome Announc.">
        <title>Draft genome sequences of the altered schaedler flora, a defined bacterial community from gnotobiotic mice.</title>
        <authorList>
            <person name="Wannemuehler M.J."/>
            <person name="Overstreet A.M."/>
            <person name="Ward D.V."/>
            <person name="Phillips G.J."/>
        </authorList>
    </citation>
    <scope>NUCLEOTIDE SEQUENCE</scope>
    <source>
        <strain evidence="6">ASF457</strain>
    </source>
</reference>
<dbReference type="Gene3D" id="3.30.590.10">
    <property type="entry name" value="Glutamine synthetase/guanido kinase, catalytic domain"/>
    <property type="match status" value="1"/>
</dbReference>
<dbReference type="Proteomes" id="UP000017429">
    <property type="component" value="Chromosome"/>
</dbReference>
<evidence type="ECO:0000256" key="1">
    <source>
        <dbReference type="PROSITE-ProRule" id="PRU01330"/>
    </source>
</evidence>
<comment type="similarity">
    <text evidence="1 2">Belongs to the glutamine synthetase family.</text>
</comment>
<proteinExistence type="inferred from homology"/>
<feature type="domain" description="GS catalytic" evidence="5">
    <location>
        <begin position="183"/>
        <end position="615"/>
    </location>
</feature>
<evidence type="ECO:0000256" key="2">
    <source>
        <dbReference type="RuleBase" id="RU000384"/>
    </source>
</evidence>
<dbReference type="AlphaFoldDB" id="A0AA97LME9"/>
<dbReference type="SUPFAM" id="SSF55931">
    <property type="entry name" value="Glutamine synthetase/guanido kinase"/>
    <property type="match status" value="1"/>
</dbReference>
<gene>
    <name evidence="6" type="primary">glnA</name>
    <name evidence="6" type="ORF">N508_000133</name>
</gene>
<dbReference type="KEGG" id="msch:N508_000133"/>
<dbReference type="InterPro" id="IPR040577">
    <property type="entry name" value="Gln-synt_C"/>
</dbReference>
<dbReference type="SMART" id="SM01230">
    <property type="entry name" value="Gln-synt_C"/>
    <property type="match status" value="1"/>
</dbReference>
<keyword evidence="3" id="KW-0175">Coiled coil</keyword>
<dbReference type="InterPro" id="IPR052725">
    <property type="entry name" value="GS_Type-3"/>
</dbReference>
<dbReference type="PANTHER" id="PTHR42974">
    <property type="entry name" value="GLUTAMINE SYNTHETASE"/>
    <property type="match status" value="1"/>
</dbReference>
<keyword evidence="6" id="KW-0436">Ligase</keyword>
<dbReference type="InterPro" id="IPR027303">
    <property type="entry name" value="Gln_synth_gly_rich_site"/>
</dbReference>
<dbReference type="Gene3D" id="1.20.120.1560">
    <property type="match status" value="1"/>
</dbReference>
<dbReference type="PROSITE" id="PS51986">
    <property type="entry name" value="GS_BETA_GRASP"/>
    <property type="match status" value="1"/>
</dbReference>
<dbReference type="InterPro" id="IPR022147">
    <property type="entry name" value="GSIII_N"/>
</dbReference>
<dbReference type="Pfam" id="PF12437">
    <property type="entry name" value="GSIII_N"/>
    <property type="match status" value="1"/>
</dbReference>
<feature type="coiled-coil region" evidence="3">
    <location>
        <begin position="642"/>
        <end position="694"/>
    </location>
</feature>
<dbReference type="RefSeq" id="WP_251930643.1">
    <property type="nucleotide sequence ID" value="NZ_CP097562.1"/>
</dbReference>
<organism evidence="6 7">
    <name type="scientific">Mucispirillum schaedleri ASF457</name>
    <dbReference type="NCBI Taxonomy" id="1379858"/>
    <lineage>
        <taxon>Bacteria</taxon>
        <taxon>Pseudomonadati</taxon>
        <taxon>Deferribacterota</taxon>
        <taxon>Deferribacteres</taxon>
        <taxon>Deferribacterales</taxon>
        <taxon>Mucispirillaceae</taxon>
        <taxon>Mucispirillum</taxon>
    </lineage>
</organism>
<dbReference type="InterPro" id="IPR008147">
    <property type="entry name" value="Gln_synt_N"/>
</dbReference>
<dbReference type="EMBL" id="CP097562">
    <property type="protein sequence ID" value="USF23078.1"/>
    <property type="molecule type" value="Genomic_DNA"/>
</dbReference>
<dbReference type="GO" id="GO:0004356">
    <property type="term" value="F:glutamine synthetase activity"/>
    <property type="evidence" value="ECO:0007669"/>
    <property type="project" value="UniProtKB-EC"/>
</dbReference>
<dbReference type="GO" id="GO:0006542">
    <property type="term" value="P:glutamine biosynthetic process"/>
    <property type="evidence" value="ECO:0007669"/>
    <property type="project" value="InterPro"/>
</dbReference>
<dbReference type="EC" id="6.3.1.2" evidence="6"/>
<dbReference type="InterPro" id="IPR014746">
    <property type="entry name" value="Gln_synth/guanido_kin_cat_dom"/>
</dbReference>
<accession>A0AA97LME9</accession>
<evidence type="ECO:0000259" key="4">
    <source>
        <dbReference type="PROSITE" id="PS51986"/>
    </source>
</evidence>
<dbReference type="Pfam" id="PF00120">
    <property type="entry name" value="Gln-synt_C"/>
    <property type="match status" value="1"/>
</dbReference>
<evidence type="ECO:0000256" key="3">
    <source>
        <dbReference type="SAM" id="Coils"/>
    </source>
</evidence>
<dbReference type="Pfam" id="PF18318">
    <property type="entry name" value="Gln-synt_C-ter"/>
    <property type="match status" value="1"/>
</dbReference>